<reference evidence="1" key="1">
    <citation type="submission" date="2018-05" db="EMBL/GenBank/DDBJ databases">
        <authorList>
            <person name="Lanie J.A."/>
            <person name="Ng W.-L."/>
            <person name="Kazmierczak K.M."/>
            <person name="Andrzejewski T.M."/>
            <person name="Davidsen T.M."/>
            <person name="Wayne K.J."/>
            <person name="Tettelin H."/>
            <person name="Glass J.I."/>
            <person name="Rusch D."/>
            <person name="Podicherti R."/>
            <person name="Tsui H.-C.T."/>
            <person name="Winkler M.E."/>
        </authorList>
    </citation>
    <scope>NUCLEOTIDE SEQUENCE</scope>
</reference>
<proteinExistence type="predicted"/>
<protein>
    <submittedName>
        <fullName evidence="1">Uncharacterized protein</fullName>
    </submittedName>
</protein>
<gene>
    <name evidence="1" type="ORF">METZ01_LOCUS358895</name>
</gene>
<accession>A0A382SAU7</accession>
<sequence>VTLALIVGFVPSAPPVAAFAYEDVAMFSPANNFRYGAQTFAVAIGDDGSV</sequence>
<name>A0A382SAU7_9ZZZZ</name>
<organism evidence="1">
    <name type="scientific">marine metagenome</name>
    <dbReference type="NCBI Taxonomy" id="408172"/>
    <lineage>
        <taxon>unclassified sequences</taxon>
        <taxon>metagenomes</taxon>
        <taxon>ecological metagenomes</taxon>
    </lineage>
</organism>
<dbReference type="EMBL" id="UINC01127129">
    <property type="protein sequence ID" value="SVD06041.1"/>
    <property type="molecule type" value="Genomic_DNA"/>
</dbReference>
<feature type="non-terminal residue" evidence="1">
    <location>
        <position position="50"/>
    </location>
</feature>
<dbReference type="AlphaFoldDB" id="A0A382SAU7"/>
<feature type="non-terminal residue" evidence="1">
    <location>
        <position position="1"/>
    </location>
</feature>
<evidence type="ECO:0000313" key="1">
    <source>
        <dbReference type="EMBL" id="SVD06041.1"/>
    </source>
</evidence>